<accession>A0ABR2WV29</accession>
<name>A0ABR2WV29_9FUNG</name>
<dbReference type="EMBL" id="JASJQH010000275">
    <property type="protein sequence ID" value="KAK9765387.1"/>
    <property type="molecule type" value="Genomic_DNA"/>
</dbReference>
<protein>
    <submittedName>
        <fullName evidence="3">Uncharacterized protein</fullName>
    </submittedName>
</protein>
<reference evidence="3 4" key="1">
    <citation type="submission" date="2023-04" db="EMBL/GenBank/DDBJ databases">
        <title>Genome of Basidiobolus ranarum AG-B5.</title>
        <authorList>
            <person name="Stajich J.E."/>
            <person name="Carter-House D."/>
            <person name="Gryganskyi A."/>
        </authorList>
    </citation>
    <scope>NUCLEOTIDE SEQUENCE [LARGE SCALE GENOMIC DNA]</scope>
    <source>
        <strain evidence="3 4">AG-B5</strain>
    </source>
</reference>
<keyword evidence="2" id="KW-0812">Transmembrane</keyword>
<feature type="transmembrane region" description="Helical" evidence="2">
    <location>
        <begin position="232"/>
        <end position="249"/>
    </location>
</feature>
<feature type="compositionally biased region" description="Polar residues" evidence="1">
    <location>
        <begin position="10"/>
        <end position="22"/>
    </location>
</feature>
<evidence type="ECO:0000313" key="3">
    <source>
        <dbReference type="EMBL" id="KAK9765387.1"/>
    </source>
</evidence>
<feature type="transmembrane region" description="Helical" evidence="2">
    <location>
        <begin position="192"/>
        <end position="211"/>
    </location>
</feature>
<comment type="caution">
    <text evidence="3">The sequence shown here is derived from an EMBL/GenBank/DDBJ whole genome shotgun (WGS) entry which is preliminary data.</text>
</comment>
<feature type="region of interest" description="Disordered" evidence="1">
    <location>
        <begin position="1"/>
        <end position="23"/>
    </location>
</feature>
<keyword evidence="2" id="KW-1133">Transmembrane helix</keyword>
<dbReference type="Proteomes" id="UP001479436">
    <property type="component" value="Unassembled WGS sequence"/>
</dbReference>
<feature type="region of interest" description="Disordered" evidence="1">
    <location>
        <begin position="78"/>
        <end position="97"/>
    </location>
</feature>
<organism evidence="3 4">
    <name type="scientific">Basidiobolus ranarum</name>
    <dbReference type="NCBI Taxonomy" id="34480"/>
    <lineage>
        <taxon>Eukaryota</taxon>
        <taxon>Fungi</taxon>
        <taxon>Fungi incertae sedis</taxon>
        <taxon>Zoopagomycota</taxon>
        <taxon>Entomophthoromycotina</taxon>
        <taxon>Basidiobolomycetes</taxon>
        <taxon>Basidiobolales</taxon>
        <taxon>Basidiobolaceae</taxon>
        <taxon>Basidiobolus</taxon>
    </lineage>
</organism>
<evidence type="ECO:0000256" key="1">
    <source>
        <dbReference type="SAM" id="MobiDB-lite"/>
    </source>
</evidence>
<proteinExistence type="predicted"/>
<feature type="compositionally biased region" description="Low complexity" evidence="1">
    <location>
        <begin position="81"/>
        <end position="97"/>
    </location>
</feature>
<evidence type="ECO:0000256" key="2">
    <source>
        <dbReference type="SAM" id="Phobius"/>
    </source>
</evidence>
<sequence length="260" mass="29328">MAMAYEHNSQKSIDSGVSTTSHTRAKSFLTRPAQTTLHKDIEIEEIQITGNPDFAYGSDLPAQNNRCSASLFGVDSERGEGSMSGSKSSFDSTLTSSSHTYPRTEGKDLLHVSFLELSKQGKFDEKTLCSRDDSLKESFDPYKALYSIKFDSFASSINLSSFLSNLKPSKLKKNHRNTTIENHYIGRPVAKVLFYIGFLFFPAWIFGAFYLPSQIKTTGEDYIWRRRNRLTCLILTVFSLISILALIISDPRYFGFSTIR</sequence>
<gene>
    <name evidence="3" type="ORF">K7432_006325</name>
</gene>
<evidence type="ECO:0000313" key="4">
    <source>
        <dbReference type="Proteomes" id="UP001479436"/>
    </source>
</evidence>
<keyword evidence="4" id="KW-1185">Reference proteome</keyword>
<keyword evidence="2" id="KW-0472">Membrane</keyword>